<proteinExistence type="predicted"/>
<dbReference type="InterPro" id="IPR036513">
    <property type="entry name" value="STAS_dom_sf"/>
</dbReference>
<dbReference type="RefSeq" id="WP_307493534.1">
    <property type="nucleotide sequence ID" value="NZ_JAUSVB010000004.1"/>
</dbReference>
<feature type="transmembrane region" description="Helical" evidence="5">
    <location>
        <begin position="388"/>
        <end position="417"/>
    </location>
</feature>
<feature type="transmembrane region" description="Helical" evidence="5">
    <location>
        <begin position="330"/>
        <end position="350"/>
    </location>
</feature>
<feature type="transmembrane region" description="Helical" evidence="5">
    <location>
        <begin position="211"/>
        <end position="234"/>
    </location>
</feature>
<evidence type="ECO:0000313" key="7">
    <source>
        <dbReference type="EMBL" id="MDQ0374710.1"/>
    </source>
</evidence>
<dbReference type="Pfam" id="PF00916">
    <property type="entry name" value="Sulfate_transp"/>
    <property type="match status" value="1"/>
</dbReference>
<feature type="transmembrane region" description="Helical" evidence="5">
    <location>
        <begin position="356"/>
        <end position="376"/>
    </location>
</feature>
<dbReference type="EMBL" id="JAUSVB010000004">
    <property type="protein sequence ID" value="MDQ0374710.1"/>
    <property type="molecule type" value="Genomic_DNA"/>
</dbReference>
<sequence length="567" mass="57388">MDRGRVVGLLPGVSVARSYERAWLRRDLVAGATLVAVAIPAGMAYASAAGLPPVTGLYATIVPLLVYALVGPSRVLVLGPDSSLAPMIGAAVLPLALGDPDRAVALAGMLAVLMGLMLVGGRVLRLGFLTGLLSMPIRVGYMNGIALVVIAGQLPKLLGIAVPPGSVWEHLGRTVTGVADGQVNGAAAAIGVGSLAVIVAARALGGTAKGIVLAVVGASVLTAVLGLADEIPVVGALPSGLPAPALAGLEPGDVLALVGPAAGIALITFADTTVLSRALSGSREKAVDGSQEMGALGASNLATGLLGGFPVSGSASRTPVAVQAGARTQLAGVVAAVLLVVFMLVAPGLSAYLPSATLAAVVIAAASSFVDVHTLVRLVRMSRSDAALLVAAFLGVAFVGVLQGIAVAVALSLAVFVRRAWEPYRAELVSVDGIPGFHDLSRHPEGERVPGLVIARFDAPLFFANGDVFDTWVRGLVADAPAPVHRVIIASEPITGLDTTALDELVKLDDHLAALGVDLVFAEMKGPVKDRLVRFGVGSRFGPDHFYPTVHSAVRAYRAERSGSEGS</sequence>
<feature type="transmembrane region" description="Helical" evidence="5">
    <location>
        <begin position="145"/>
        <end position="163"/>
    </location>
</feature>
<comment type="caution">
    <text evidence="7">The sequence shown here is derived from an EMBL/GenBank/DDBJ whole genome shotgun (WGS) entry which is preliminary data.</text>
</comment>
<dbReference type="InterPro" id="IPR011547">
    <property type="entry name" value="SLC26A/SulP_dom"/>
</dbReference>
<feature type="transmembrane region" description="Helical" evidence="5">
    <location>
        <begin position="103"/>
        <end position="124"/>
    </location>
</feature>
<keyword evidence="2 5" id="KW-0812">Transmembrane</keyword>
<keyword evidence="3 5" id="KW-1133">Transmembrane helix</keyword>
<dbReference type="Proteomes" id="UP001239626">
    <property type="component" value="Unassembled WGS sequence"/>
</dbReference>
<dbReference type="CDD" id="cd07042">
    <property type="entry name" value="STAS_SulP_like_sulfate_transporter"/>
    <property type="match status" value="1"/>
</dbReference>
<feature type="transmembrane region" description="Helical" evidence="5">
    <location>
        <begin position="183"/>
        <end position="204"/>
    </location>
</feature>
<evidence type="ECO:0000256" key="4">
    <source>
        <dbReference type="ARBA" id="ARBA00023136"/>
    </source>
</evidence>
<reference evidence="7 8" key="1">
    <citation type="submission" date="2023-07" db="EMBL/GenBank/DDBJ databases">
        <title>Sorghum-associated microbial communities from plants grown in Nebraska, USA.</title>
        <authorList>
            <person name="Schachtman D."/>
        </authorList>
    </citation>
    <scope>NUCLEOTIDE SEQUENCE [LARGE SCALE GENOMIC DNA]</scope>
    <source>
        <strain evidence="7 8">BE332</strain>
    </source>
</reference>
<name>A0ABU0EI41_9CELL</name>
<dbReference type="PROSITE" id="PS50801">
    <property type="entry name" value="STAS"/>
    <property type="match status" value="1"/>
</dbReference>
<dbReference type="InterPro" id="IPR002645">
    <property type="entry name" value="STAS_dom"/>
</dbReference>
<keyword evidence="8" id="KW-1185">Reference proteome</keyword>
<dbReference type="Pfam" id="PF01740">
    <property type="entry name" value="STAS"/>
    <property type="match status" value="1"/>
</dbReference>
<feature type="transmembrane region" description="Helical" evidence="5">
    <location>
        <begin position="28"/>
        <end position="48"/>
    </location>
</feature>
<evidence type="ECO:0000259" key="6">
    <source>
        <dbReference type="PROSITE" id="PS50801"/>
    </source>
</evidence>
<protein>
    <submittedName>
        <fullName evidence="7">High affinity sulfate transporter 1</fullName>
    </submittedName>
</protein>
<evidence type="ECO:0000256" key="2">
    <source>
        <dbReference type="ARBA" id="ARBA00022692"/>
    </source>
</evidence>
<feature type="domain" description="STAS" evidence="6">
    <location>
        <begin position="442"/>
        <end position="557"/>
    </location>
</feature>
<gene>
    <name evidence="7" type="ORF">J2X26_003037</name>
</gene>
<evidence type="ECO:0000256" key="1">
    <source>
        <dbReference type="ARBA" id="ARBA00004141"/>
    </source>
</evidence>
<organism evidence="7 8">
    <name type="scientific">Cellulomonas humilata</name>
    <dbReference type="NCBI Taxonomy" id="144055"/>
    <lineage>
        <taxon>Bacteria</taxon>
        <taxon>Bacillati</taxon>
        <taxon>Actinomycetota</taxon>
        <taxon>Actinomycetes</taxon>
        <taxon>Micrococcales</taxon>
        <taxon>Cellulomonadaceae</taxon>
        <taxon>Cellulomonas</taxon>
    </lineage>
</organism>
<evidence type="ECO:0000256" key="3">
    <source>
        <dbReference type="ARBA" id="ARBA00022989"/>
    </source>
</evidence>
<comment type="subcellular location">
    <subcellularLocation>
        <location evidence="1">Membrane</location>
        <topology evidence="1">Multi-pass membrane protein</topology>
    </subcellularLocation>
</comment>
<keyword evidence="4 5" id="KW-0472">Membrane</keyword>
<dbReference type="SUPFAM" id="SSF52091">
    <property type="entry name" value="SpoIIaa-like"/>
    <property type="match status" value="1"/>
</dbReference>
<evidence type="ECO:0000313" key="8">
    <source>
        <dbReference type="Proteomes" id="UP001239626"/>
    </source>
</evidence>
<dbReference type="Gene3D" id="3.30.750.24">
    <property type="entry name" value="STAS domain"/>
    <property type="match status" value="1"/>
</dbReference>
<accession>A0ABU0EI41</accession>
<feature type="transmembrane region" description="Helical" evidence="5">
    <location>
        <begin position="254"/>
        <end position="275"/>
    </location>
</feature>
<feature type="transmembrane region" description="Helical" evidence="5">
    <location>
        <begin position="54"/>
        <end position="70"/>
    </location>
</feature>
<evidence type="ECO:0000256" key="5">
    <source>
        <dbReference type="SAM" id="Phobius"/>
    </source>
</evidence>
<dbReference type="InterPro" id="IPR001902">
    <property type="entry name" value="SLC26A/SulP_fam"/>
</dbReference>
<feature type="transmembrane region" description="Helical" evidence="5">
    <location>
        <begin position="77"/>
        <end position="97"/>
    </location>
</feature>
<dbReference type="PANTHER" id="PTHR11814">
    <property type="entry name" value="SULFATE TRANSPORTER"/>
    <property type="match status" value="1"/>
</dbReference>